<dbReference type="Pfam" id="PF13715">
    <property type="entry name" value="CarbopepD_reg_2"/>
    <property type="match status" value="1"/>
</dbReference>
<keyword evidence="4 7" id="KW-0812">Transmembrane</keyword>
<dbReference type="Gene3D" id="2.170.130.10">
    <property type="entry name" value="TonB-dependent receptor, plug domain"/>
    <property type="match status" value="1"/>
</dbReference>
<keyword evidence="3 7" id="KW-1134">Transmembrane beta strand</keyword>
<evidence type="ECO:0000313" key="9">
    <source>
        <dbReference type="EMBL" id="RKN82498.1"/>
    </source>
</evidence>
<evidence type="ECO:0000256" key="7">
    <source>
        <dbReference type="PROSITE-ProRule" id="PRU01360"/>
    </source>
</evidence>
<evidence type="ECO:0000256" key="6">
    <source>
        <dbReference type="ARBA" id="ARBA00023237"/>
    </source>
</evidence>
<comment type="caution">
    <text evidence="9">The sequence shown here is derived from an EMBL/GenBank/DDBJ whole genome shotgun (WGS) entry which is preliminary data.</text>
</comment>
<accession>A0A3B0CD15</accession>
<keyword evidence="10" id="KW-1185">Reference proteome</keyword>
<evidence type="ECO:0000259" key="8">
    <source>
        <dbReference type="Pfam" id="PF07715"/>
    </source>
</evidence>
<keyword evidence="5 7" id="KW-0472">Membrane</keyword>
<dbReference type="InterPro" id="IPR023997">
    <property type="entry name" value="TonB-dep_OMP_SusC/RagA_CS"/>
</dbReference>
<dbReference type="SUPFAM" id="SSF56935">
    <property type="entry name" value="Porins"/>
    <property type="match status" value="1"/>
</dbReference>
<keyword evidence="9" id="KW-0675">Receptor</keyword>
<dbReference type="Gene3D" id="2.60.40.1120">
    <property type="entry name" value="Carboxypeptidase-like, regulatory domain"/>
    <property type="match status" value="1"/>
</dbReference>
<dbReference type="EMBL" id="RBCJ01000001">
    <property type="protein sequence ID" value="RKN82498.1"/>
    <property type="molecule type" value="Genomic_DNA"/>
</dbReference>
<dbReference type="InterPro" id="IPR008969">
    <property type="entry name" value="CarboxyPept-like_regulatory"/>
</dbReference>
<dbReference type="SUPFAM" id="SSF49464">
    <property type="entry name" value="Carboxypeptidase regulatory domain-like"/>
    <property type="match status" value="1"/>
</dbReference>
<evidence type="ECO:0000256" key="1">
    <source>
        <dbReference type="ARBA" id="ARBA00004571"/>
    </source>
</evidence>
<sequence>MTQKHMKHFLWPQARNHDFLKSGLLSLLLFLGLQVALASETENLDNPKTAVFQSSVSGTVTDDTGAPLPGASIVEKGTTNGTQTDFDGNYTINVDSGATLVISYIGYATQEIPVNGQATINVTLQEDASELDEVVLVGYGTQSRAAVTNAISSVTNEDLVETPAIGVEQALQGRAAGVQVTNRGTPGAAPLVTIRGLGTFGNNQPLFIVDGVPTTNLNNIPAEAIESVDILKDASSAAIYGSRASNGVVLIKTKGGKKGRTSFRASTYAGLSTIPKTLDVLNADQYRQYASEAYDADPVVPGNQIYPGLQPGNFDPAVSTDYQDEILRTGLWQNYDIEASGGSETATYSVRLGYLQQEGALIESQFDRYSVGLNTSIDLSDKITMGQTLNLGISRRFGGDGGTILGNATRFDPTRPVFDEETNFYSEITTSFNGQDIENPVRLRENGEFLTSQTSIVGSVFGSYEIIPGLTYKLTIGLDHSFTNQDNFEPSIPTGSRTRLFSETRDNRQRNLSTVVTNTLNYNTTINDKHNLDVLAGYERNRTVFDRIDAFTINPLTDNVENLNPNEVENLTSSENENNLQSVFGRIGYDFDRTFFLSGTLRADGSSRFAPGNQWGYFPSVSGAVNLANLPFLQDSENLSALKLRASWGITGNNNIGNYQFQTGLLTDFNYVIDGTLVSGTRPARIPNEQLQWEELTSLNIGADVAFFNNALTITGEYFRNESDGLLVSVPLPSSLGATDATQFQNVGGTELTGLEFTIGYKDFEGDFTWGANFNAFVALNQEVTSLGSVDAIFQGNWFQQFHTRLTEGEAPFHFFGLRTDGIFQNQAEVDAHATQNNAEPGNIRYVDTNNDGAINADDRVVIGNPNPDLQLGADFNFKYKNLDFSVFLVGEYGKEIYNGFRLTLEQQARLFNMSTVVLDRWSPTNPSQTIPKATPGFTGNEQVSDRFIEDGSFTRVRQMTLGYTLPSKVLSNFANGSISRLRFYISGQNLITFTDYSGYDPEIVPLLADANNNVSANGTNVNSVGLDQGRFPQPRTVLAGLQIDF</sequence>
<dbReference type="InterPro" id="IPR023996">
    <property type="entry name" value="TonB-dep_OMP_SusC/RagA"/>
</dbReference>
<dbReference type="InterPro" id="IPR037066">
    <property type="entry name" value="Plug_dom_sf"/>
</dbReference>
<evidence type="ECO:0000256" key="2">
    <source>
        <dbReference type="ARBA" id="ARBA00022448"/>
    </source>
</evidence>
<dbReference type="Gene3D" id="2.40.170.20">
    <property type="entry name" value="TonB-dependent receptor, beta-barrel domain"/>
    <property type="match status" value="1"/>
</dbReference>
<evidence type="ECO:0000256" key="4">
    <source>
        <dbReference type="ARBA" id="ARBA00022692"/>
    </source>
</evidence>
<dbReference type="InterPro" id="IPR039426">
    <property type="entry name" value="TonB-dep_rcpt-like"/>
</dbReference>
<dbReference type="PROSITE" id="PS52016">
    <property type="entry name" value="TONB_DEPENDENT_REC_3"/>
    <property type="match status" value="1"/>
</dbReference>
<proteinExistence type="inferred from homology"/>
<protein>
    <submittedName>
        <fullName evidence="9">TonB-dependent receptor</fullName>
    </submittedName>
</protein>
<dbReference type="InterPro" id="IPR036942">
    <property type="entry name" value="Beta-barrel_TonB_sf"/>
</dbReference>
<dbReference type="NCBIfam" id="TIGR04057">
    <property type="entry name" value="SusC_RagA_signa"/>
    <property type="match status" value="1"/>
</dbReference>
<organism evidence="9 10">
    <name type="scientific">Ulvibacterium marinum</name>
    <dbReference type="NCBI Taxonomy" id="2419782"/>
    <lineage>
        <taxon>Bacteria</taxon>
        <taxon>Pseudomonadati</taxon>
        <taxon>Bacteroidota</taxon>
        <taxon>Flavobacteriia</taxon>
        <taxon>Flavobacteriales</taxon>
        <taxon>Flavobacteriaceae</taxon>
        <taxon>Ulvibacterium</taxon>
    </lineage>
</organism>
<feature type="domain" description="TonB-dependent receptor plug" evidence="8">
    <location>
        <begin position="146"/>
        <end position="248"/>
    </location>
</feature>
<dbReference type="Proteomes" id="UP000276603">
    <property type="component" value="Unassembled WGS sequence"/>
</dbReference>
<dbReference type="AlphaFoldDB" id="A0A3B0CD15"/>
<dbReference type="InterPro" id="IPR012910">
    <property type="entry name" value="Plug_dom"/>
</dbReference>
<dbReference type="GO" id="GO:0009279">
    <property type="term" value="C:cell outer membrane"/>
    <property type="evidence" value="ECO:0007669"/>
    <property type="project" value="UniProtKB-SubCell"/>
</dbReference>
<comment type="subcellular location">
    <subcellularLocation>
        <location evidence="1 7">Cell outer membrane</location>
        <topology evidence="1 7">Multi-pass membrane protein</topology>
    </subcellularLocation>
</comment>
<keyword evidence="2 7" id="KW-0813">Transport</keyword>
<name>A0A3B0CD15_9FLAO</name>
<comment type="similarity">
    <text evidence="7">Belongs to the TonB-dependent receptor family.</text>
</comment>
<gene>
    <name evidence="9" type="ORF">D7Z94_01215</name>
</gene>
<evidence type="ECO:0000256" key="3">
    <source>
        <dbReference type="ARBA" id="ARBA00022452"/>
    </source>
</evidence>
<keyword evidence="6 7" id="KW-0998">Cell outer membrane</keyword>
<dbReference type="FunFam" id="2.60.40.1120:FF:000003">
    <property type="entry name" value="Outer membrane protein Omp121"/>
    <property type="match status" value="1"/>
</dbReference>
<dbReference type="Pfam" id="PF07715">
    <property type="entry name" value="Plug"/>
    <property type="match status" value="1"/>
</dbReference>
<reference evidence="9 10" key="1">
    <citation type="submission" date="2018-10" db="EMBL/GenBank/DDBJ databases">
        <title>Ulvibacterium marinum gen. nov., sp. nov., a novel marine bacterium of the family Flavobacteriaceae, isolated from a culture of the green alga Ulva prolifera.</title>
        <authorList>
            <person name="Zhang Z."/>
        </authorList>
    </citation>
    <scope>NUCLEOTIDE SEQUENCE [LARGE SCALE GENOMIC DNA]</scope>
    <source>
        <strain evidence="9 10">CCMM003</strain>
    </source>
</reference>
<dbReference type="NCBIfam" id="TIGR04056">
    <property type="entry name" value="OMP_RagA_SusC"/>
    <property type="match status" value="1"/>
</dbReference>
<evidence type="ECO:0000256" key="5">
    <source>
        <dbReference type="ARBA" id="ARBA00023136"/>
    </source>
</evidence>
<evidence type="ECO:0000313" key="10">
    <source>
        <dbReference type="Proteomes" id="UP000276603"/>
    </source>
</evidence>